<dbReference type="PRINTS" id="PR01415">
    <property type="entry name" value="ANKYRIN"/>
</dbReference>
<feature type="repeat" description="ANK" evidence="3">
    <location>
        <begin position="954"/>
        <end position="986"/>
    </location>
</feature>
<keyword evidence="7" id="KW-1185">Reference proteome</keyword>
<feature type="repeat" description="ANK" evidence="3">
    <location>
        <begin position="1129"/>
        <end position="1161"/>
    </location>
</feature>
<feature type="repeat" description="ANK" evidence="3">
    <location>
        <begin position="1059"/>
        <end position="1091"/>
    </location>
</feature>
<evidence type="ECO:0000313" key="7">
    <source>
        <dbReference type="Proteomes" id="UP001275084"/>
    </source>
</evidence>
<feature type="repeat" description="ANK" evidence="3">
    <location>
        <begin position="1164"/>
        <end position="1196"/>
    </location>
</feature>
<feature type="chain" id="PRO_5042527110" evidence="5">
    <location>
        <begin position="22"/>
        <end position="1437"/>
    </location>
</feature>
<keyword evidence="4" id="KW-0812">Transmembrane</keyword>
<keyword evidence="4" id="KW-1133">Transmembrane helix</keyword>
<feature type="repeat" description="ANK" evidence="3">
    <location>
        <begin position="884"/>
        <end position="916"/>
    </location>
</feature>
<feature type="transmembrane region" description="Helical" evidence="4">
    <location>
        <begin position="60"/>
        <end position="78"/>
    </location>
</feature>
<dbReference type="InterPro" id="IPR036770">
    <property type="entry name" value="Ankyrin_rpt-contain_sf"/>
</dbReference>
<dbReference type="Pfam" id="PF12796">
    <property type="entry name" value="Ank_2"/>
    <property type="match status" value="7"/>
</dbReference>
<evidence type="ECO:0000256" key="3">
    <source>
        <dbReference type="PROSITE-ProRule" id="PRU00023"/>
    </source>
</evidence>
<dbReference type="PANTHER" id="PTHR24171">
    <property type="entry name" value="ANKYRIN REPEAT DOMAIN-CONTAINING PROTEIN 39-RELATED"/>
    <property type="match status" value="1"/>
</dbReference>
<feature type="repeat" description="ANK" evidence="3">
    <location>
        <begin position="1304"/>
        <end position="1336"/>
    </location>
</feature>
<dbReference type="EMBL" id="JAUIQD010000004">
    <property type="protein sequence ID" value="KAK3352190.1"/>
    <property type="molecule type" value="Genomic_DNA"/>
</dbReference>
<sequence>MLAAQQLRLLVGVCAVARVVAETGDDFSNNLFTDLAPLLALFGERVTMQFMSQSTGWADNIILAMAPLGIITAIVGAIRVGGPSWMKAIIERARESRAAAESELMSSTSNELPKDENPVADYAFPCTASGTLLLVLGMLLCAHVVESSTAEKRYRPGKEARVVWLQGSGTVNDQAFKSFAIFPQDTQALVTTSSRTGEEHGQTEEAVPNTRAPSAISEREAKFLESITVAGVLVSICGFVIQFTGLRGMHWSASVAQLGAIITMTLLRALPADDGGWDWEITAVENPVNRKILEHHRDIASPDSWSKAHKLMRIRRDLGELTDWLGLASAEAIALARAIEITMDALFDTLTGEFAWSLTVSGEPVYFRLSREQAGRWKTYSDELESALSLWLYYVHTKEQWKDKKERKTLHQADTWLRAKGTPEKPSLQLLGSHTAALRQDLQSWMPGGAVRVIEVDDINPGNSSSVEVEAHRVVGFASNAKSSPLSDIDICQYQRKSPESPCTNPPCKNALCKDPPLAVESYSPLKTLYAQYMFSAFMWTAAKKMEKPIEDGADIRPAQRDDMSGDSTWQSITLHNARLSKMAQDIQTTGLGSLEEIYLAIIPPLSVMNKLPRADAIIEWTRKHAKPHEQLGHWNEAAAVYLWLFETATTALQQTNITRKATALLMECLKAVTDTTKIRKVQQFEKKDIQKLERLKSTLYKELRSADVDILAHLLRRYKLQSRPWGCSFIENTTALGDEDVMPELHKMAHDNQYRQIEKSLTANRVNINGKDILDWTPLHYAASKPSPEALKRLLLYRANTNVQDIGGRTPLHYACWHNDATITLSLLREGAEINIQDTSGMAPIHYAAMHGQNDVINSLLEAGADVDVVDGLGNTALLWAVRGRTALQAASEGGHLQVVDRLLSTRADVNAAAAYSGGRTALQAASEGGHLQVINQLLGAGADVNAAAANDGGLTALQAASEGGHLQVIDRLLSTGADVNTAAAYWGGRTALQAASEGGHLQVVDRLLGAGADVNAAAAGSGGRTALQAASEGGHLQVVDRLLGAGADVNAAAAYSGGQTALQAASEGGYLQVINRLLGAGADVNAAAAGSGGWTALRAASEGGHLQVVDRLLGAGADVNAATAYGGGQTALRAASEGGHLQVVDRLLGAGADVNAAAAYSGGWTALQAASEGGHLQVVDRLLGAGADVNAAAAGSGGWIALQAASEGGHLQVIDQLLSTRADINAAAAYWGGRTALQAASEGGHLQVVNRLLGAGADVDAATAYGGGRTALRAASEGGHLQVVSRLLGAGADVNAAAADGGGQTALQAASEGGHLQVVNQLLGAGADVNAAAAGSGGWTALQAASEGGHLQVIDRLLGAGADINAAAADSGGRTALQAASEGGHLQVIDRLLGAGADVNAAAADSGGRTALQAASEGGHLQVVDRLLSAGAKKA</sequence>
<feature type="repeat" description="ANK" evidence="3">
    <location>
        <begin position="1024"/>
        <end position="1056"/>
    </location>
</feature>
<evidence type="ECO:0000313" key="6">
    <source>
        <dbReference type="EMBL" id="KAK3352190.1"/>
    </source>
</evidence>
<proteinExistence type="predicted"/>
<name>A0AAJ0HGU2_9PEZI</name>
<feature type="signal peptide" evidence="5">
    <location>
        <begin position="1"/>
        <end position="21"/>
    </location>
</feature>
<dbReference type="PROSITE" id="PS50297">
    <property type="entry name" value="ANK_REP_REGION"/>
    <property type="match status" value="17"/>
</dbReference>
<dbReference type="SUPFAM" id="SSF48403">
    <property type="entry name" value="Ankyrin repeat"/>
    <property type="match status" value="2"/>
</dbReference>
<keyword evidence="1" id="KW-0677">Repeat</keyword>
<evidence type="ECO:0000256" key="5">
    <source>
        <dbReference type="SAM" id="SignalP"/>
    </source>
</evidence>
<feature type="repeat" description="ANK" evidence="3">
    <location>
        <begin position="1234"/>
        <end position="1266"/>
    </location>
</feature>
<keyword evidence="5" id="KW-0732">Signal</keyword>
<feature type="repeat" description="ANK" evidence="3">
    <location>
        <begin position="808"/>
        <end position="840"/>
    </location>
</feature>
<feature type="repeat" description="ANK" evidence="3">
    <location>
        <begin position="1374"/>
        <end position="1406"/>
    </location>
</feature>
<feature type="repeat" description="ANK" evidence="3">
    <location>
        <begin position="1199"/>
        <end position="1231"/>
    </location>
</feature>
<comment type="caution">
    <text evidence="6">The sequence shown here is derived from an EMBL/GenBank/DDBJ whole genome shotgun (WGS) entry which is preliminary data.</text>
</comment>
<gene>
    <name evidence="6" type="ORF">B0T25DRAFT_517520</name>
</gene>
<feature type="repeat" description="ANK" evidence="3">
    <location>
        <begin position="841"/>
        <end position="873"/>
    </location>
</feature>
<reference evidence="6" key="1">
    <citation type="journal article" date="2023" name="Mol. Phylogenet. Evol.">
        <title>Genome-scale phylogeny and comparative genomics of the fungal order Sordariales.</title>
        <authorList>
            <person name="Hensen N."/>
            <person name="Bonometti L."/>
            <person name="Westerberg I."/>
            <person name="Brannstrom I.O."/>
            <person name="Guillou S."/>
            <person name="Cros-Aarteil S."/>
            <person name="Calhoun S."/>
            <person name="Haridas S."/>
            <person name="Kuo A."/>
            <person name="Mondo S."/>
            <person name="Pangilinan J."/>
            <person name="Riley R."/>
            <person name="LaButti K."/>
            <person name="Andreopoulos B."/>
            <person name="Lipzen A."/>
            <person name="Chen C."/>
            <person name="Yan M."/>
            <person name="Daum C."/>
            <person name="Ng V."/>
            <person name="Clum A."/>
            <person name="Steindorff A."/>
            <person name="Ohm R.A."/>
            <person name="Martin F."/>
            <person name="Silar P."/>
            <person name="Natvig D.O."/>
            <person name="Lalanne C."/>
            <person name="Gautier V."/>
            <person name="Ament-Velasquez S.L."/>
            <person name="Kruys A."/>
            <person name="Hutchinson M.I."/>
            <person name="Powell A.J."/>
            <person name="Barry K."/>
            <person name="Miller A.N."/>
            <person name="Grigoriev I.V."/>
            <person name="Debuchy R."/>
            <person name="Gladieux P."/>
            <person name="Hiltunen Thoren M."/>
            <person name="Johannesson H."/>
        </authorList>
    </citation>
    <scope>NUCLEOTIDE SEQUENCE</scope>
    <source>
        <strain evidence="6">CBS 955.72</strain>
    </source>
</reference>
<keyword evidence="2 3" id="KW-0040">ANK repeat</keyword>
<feature type="transmembrane region" description="Helical" evidence="4">
    <location>
        <begin position="223"/>
        <end position="243"/>
    </location>
</feature>
<evidence type="ECO:0000256" key="1">
    <source>
        <dbReference type="ARBA" id="ARBA00022737"/>
    </source>
</evidence>
<feature type="repeat" description="ANK" evidence="3">
    <location>
        <begin position="775"/>
        <end position="807"/>
    </location>
</feature>
<feature type="repeat" description="ANK" evidence="3">
    <location>
        <begin position="1339"/>
        <end position="1371"/>
    </location>
</feature>
<feature type="transmembrane region" description="Helical" evidence="4">
    <location>
        <begin position="122"/>
        <end position="145"/>
    </location>
</feature>
<accession>A0AAJ0HGU2</accession>
<feature type="repeat" description="ANK" evidence="3">
    <location>
        <begin position="919"/>
        <end position="951"/>
    </location>
</feature>
<feature type="repeat" description="ANK" evidence="3">
    <location>
        <begin position="1269"/>
        <end position="1301"/>
    </location>
</feature>
<dbReference type="Gene3D" id="1.25.40.20">
    <property type="entry name" value="Ankyrin repeat-containing domain"/>
    <property type="match status" value="8"/>
</dbReference>
<evidence type="ECO:0000256" key="4">
    <source>
        <dbReference type="SAM" id="Phobius"/>
    </source>
</evidence>
<dbReference type="InterPro" id="IPR002110">
    <property type="entry name" value="Ankyrin_rpt"/>
</dbReference>
<dbReference type="Proteomes" id="UP001275084">
    <property type="component" value="Unassembled WGS sequence"/>
</dbReference>
<feature type="repeat" description="ANK" evidence="3">
    <location>
        <begin position="989"/>
        <end position="1021"/>
    </location>
</feature>
<dbReference type="SMART" id="SM00248">
    <property type="entry name" value="ANK"/>
    <property type="match status" value="19"/>
</dbReference>
<keyword evidence="4" id="KW-0472">Membrane</keyword>
<feature type="repeat" description="ANK" evidence="3">
    <location>
        <begin position="1094"/>
        <end position="1126"/>
    </location>
</feature>
<dbReference type="PROSITE" id="PS50088">
    <property type="entry name" value="ANK_REPEAT"/>
    <property type="match status" value="19"/>
</dbReference>
<evidence type="ECO:0000256" key="2">
    <source>
        <dbReference type="ARBA" id="ARBA00023043"/>
    </source>
</evidence>
<feature type="repeat" description="ANK" evidence="3">
    <location>
        <begin position="1409"/>
        <end position="1437"/>
    </location>
</feature>
<reference evidence="6" key="2">
    <citation type="submission" date="2023-06" db="EMBL/GenBank/DDBJ databases">
        <authorList>
            <consortium name="Lawrence Berkeley National Laboratory"/>
            <person name="Haridas S."/>
            <person name="Hensen N."/>
            <person name="Bonometti L."/>
            <person name="Westerberg I."/>
            <person name="Brannstrom I.O."/>
            <person name="Guillou S."/>
            <person name="Cros-Aarteil S."/>
            <person name="Calhoun S."/>
            <person name="Kuo A."/>
            <person name="Mondo S."/>
            <person name="Pangilinan J."/>
            <person name="Riley R."/>
            <person name="Labutti K."/>
            <person name="Andreopoulos B."/>
            <person name="Lipzen A."/>
            <person name="Chen C."/>
            <person name="Yanf M."/>
            <person name="Daum C."/>
            <person name="Ng V."/>
            <person name="Clum A."/>
            <person name="Steindorff A."/>
            <person name="Ohm R."/>
            <person name="Martin F."/>
            <person name="Silar P."/>
            <person name="Natvig D."/>
            <person name="Lalanne C."/>
            <person name="Gautier V."/>
            <person name="Ament-Velasquez S.L."/>
            <person name="Kruys A."/>
            <person name="Hutchinson M.I."/>
            <person name="Powell A.J."/>
            <person name="Barry K."/>
            <person name="Miller A.N."/>
            <person name="Grigoriev I.V."/>
            <person name="Debuchy R."/>
            <person name="Gladieux P."/>
            <person name="Thoren M.H."/>
            <person name="Johannesson H."/>
        </authorList>
    </citation>
    <scope>NUCLEOTIDE SEQUENCE</scope>
    <source>
        <strain evidence="6">CBS 955.72</strain>
    </source>
</reference>
<organism evidence="6 7">
    <name type="scientific">Lasiosphaeria hispida</name>
    <dbReference type="NCBI Taxonomy" id="260671"/>
    <lineage>
        <taxon>Eukaryota</taxon>
        <taxon>Fungi</taxon>
        <taxon>Dikarya</taxon>
        <taxon>Ascomycota</taxon>
        <taxon>Pezizomycotina</taxon>
        <taxon>Sordariomycetes</taxon>
        <taxon>Sordariomycetidae</taxon>
        <taxon>Sordariales</taxon>
        <taxon>Lasiosphaeriaceae</taxon>
        <taxon>Lasiosphaeria</taxon>
    </lineage>
</organism>
<protein>
    <submittedName>
        <fullName evidence="6">Ankyrin repeat-containing domain protein</fullName>
    </submittedName>
</protein>